<name>A0A1H4FC02_ALKAM</name>
<sequence length="183" mass="20687">MDLAISWHDFIERTLAWSQQQQQPLLTERDKVLPSPCEIKAQGDDLVLWQPVLQQPRLDFTAVEQALELELHADIKAFYGLYYGGGLAAEHSEGKLLLLMPWHEADCDRLKENIIGHILMKRRLLQRETVFVAVTDDENVMVSVLNSTGEVYAESVGKEVKHKLADSLGEFLQQLTPASSDGF</sequence>
<comment type="subcellular location">
    <subcellularLocation>
        <location evidence="4">Cell inner membrane</location>
        <topology evidence="4">Peripheral membrane protein</topology>
        <orientation evidence="4">Cytoplasmic side</orientation>
    </subcellularLocation>
    <text evidence="4">Loosely associated with the cytoplasmic side of the inner membrane, probably via SecY.</text>
</comment>
<evidence type="ECO:0000256" key="2">
    <source>
        <dbReference type="ARBA" id="ARBA00022519"/>
    </source>
</evidence>
<evidence type="ECO:0000256" key="3">
    <source>
        <dbReference type="ARBA" id="ARBA00023136"/>
    </source>
</evidence>
<accession>A0A1H4FC02</accession>
<dbReference type="EMBL" id="FNRM01000009">
    <property type="protein sequence ID" value="SEA94258.1"/>
    <property type="molecule type" value="Genomic_DNA"/>
</dbReference>
<evidence type="ECO:0000313" key="5">
    <source>
        <dbReference type="EMBL" id="SEA94258.1"/>
    </source>
</evidence>
<keyword evidence="3 4" id="KW-0472">Membrane</keyword>
<keyword evidence="1 4" id="KW-1003">Cell membrane</keyword>
<gene>
    <name evidence="4" type="primary">syd</name>
    <name evidence="5" type="ORF">SAMN04488051_109118</name>
</gene>
<dbReference type="STRING" id="152573.SAMN04488051_109118"/>
<dbReference type="GO" id="GO:0009898">
    <property type="term" value="C:cytoplasmic side of plasma membrane"/>
    <property type="evidence" value="ECO:0007669"/>
    <property type="project" value="InterPro"/>
</dbReference>
<dbReference type="AlphaFoldDB" id="A0A1H4FC02"/>
<dbReference type="SUPFAM" id="SSF160631">
    <property type="entry name" value="SMI1/KNR4-like"/>
    <property type="match status" value="1"/>
</dbReference>
<dbReference type="RefSeq" id="WP_091344679.1">
    <property type="nucleotide sequence ID" value="NZ_FNRM01000009.1"/>
</dbReference>
<dbReference type="HAMAP" id="MF_01104">
    <property type="entry name" value="Syd"/>
    <property type="match status" value="1"/>
</dbReference>
<dbReference type="Proteomes" id="UP000198773">
    <property type="component" value="Unassembled WGS sequence"/>
</dbReference>
<keyword evidence="2 4" id="KW-0997">Cell inner membrane</keyword>
<comment type="function">
    <text evidence="4">Interacts with the SecY protein in vivo. May bind preferentially to an uncomplexed state of SecY, thus functioning either as a chelating agent for excess SecY in the cell or as a regulatory factor that negatively controls the translocase function.</text>
</comment>
<organism evidence="5 6">
    <name type="scientific">Alkalimonas amylolytica</name>
    <dbReference type="NCBI Taxonomy" id="152573"/>
    <lineage>
        <taxon>Bacteria</taxon>
        <taxon>Pseudomonadati</taxon>
        <taxon>Pseudomonadota</taxon>
        <taxon>Gammaproteobacteria</taxon>
        <taxon>Alkalimonas</taxon>
    </lineage>
</organism>
<dbReference type="Gene3D" id="3.40.1580.20">
    <property type="entry name" value="Syd protein"/>
    <property type="match status" value="1"/>
</dbReference>
<evidence type="ECO:0000313" key="6">
    <source>
        <dbReference type="Proteomes" id="UP000198773"/>
    </source>
</evidence>
<dbReference type="Pfam" id="PF07348">
    <property type="entry name" value="Syd"/>
    <property type="match status" value="1"/>
</dbReference>
<protein>
    <recommendedName>
        <fullName evidence="4">Protein Syd</fullName>
    </recommendedName>
</protein>
<dbReference type="InterPro" id="IPR037883">
    <property type="entry name" value="Knr4/Smi1-like_sf"/>
</dbReference>
<dbReference type="CDD" id="cd16323">
    <property type="entry name" value="Syd"/>
    <property type="match status" value="1"/>
</dbReference>
<reference evidence="5 6" key="1">
    <citation type="submission" date="2016-10" db="EMBL/GenBank/DDBJ databases">
        <authorList>
            <person name="de Groot N.N."/>
        </authorList>
    </citation>
    <scope>NUCLEOTIDE SEQUENCE [LARGE SCALE GENOMIC DNA]</scope>
    <source>
        <strain evidence="5 6">CGMCC 1.3430</strain>
    </source>
</reference>
<keyword evidence="6" id="KW-1185">Reference proteome</keyword>
<dbReference type="InterPro" id="IPR038228">
    <property type="entry name" value="Syd_sf"/>
</dbReference>
<evidence type="ECO:0000256" key="1">
    <source>
        <dbReference type="ARBA" id="ARBA00022475"/>
    </source>
</evidence>
<dbReference type="OrthoDB" id="5599437at2"/>
<dbReference type="InterPro" id="IPR009948">
    <property type="entry name" value="Syd"/>
</dbReference>
<dbReference type="NCBIfam" id="NF003439">
    <property type="entry name" value="PRK04968.1"/>
    <property type="match status" value="1"/>
</dbReference>
<evidence type="ECO:0000256" key="4">
    <source>
        <dbReference type="HAMAP-Rule" id="MF_01104"/>
    </source>
</evidence>
<proteinExistence type="inferred from homology"/>
<comment type="similarity">
    <text evidence="4">Belongs to the Syd family.</text>
</comment>